<dbReference type="GO" id="GO:0004799">
    <property type="term" value="F:thymidylate synthase activity"/>
    <property type="evidence" value="ECO:0007669"/>
    <property type="project" value="UniProtKB-EC"/>
</dbReference>
<dbReference type="Proteomes" id="UP001431783">
    <property type="component" value="Unassembled WGS sequence"/>
</dbReference>
<dbReference type="GO" id="GO:0032259">
    <property type="term" value="P:methylation"/>
    <property type="evidence" value="ECO:0007669"/>
    <property type="project" value="UniProtKB-KW"/>
</dbReference>
<evidence type="ECO:0000256" key="2">
    <source>
        <dbReference type="ARBA" id="ARBA00009972"/>
    </source>
</evidence>
<dbReference type="CDD" id="cd00351">
    <property type="entry name" value="TS_Pyrimidine_HMase"/>
    <property type="match status" value="1"/>
</dbReference>
<dbReference type="GO" id="GO:0005739">
    <property type="term" value="C:mitochondrion"/>
    <property type="evidence" value="ECO:0007669"/>
    <property type="project" value="TreeGrafter"/>
</dbReference>
<name>A0AAW1UYY5_9CUCU</name>
<keyword evidence="7" id="KW-0545">Nucleotide biosynthesis</keyword>
<dbReference type="PRINTS" id="PR00108">
    <property type="entry name" value="THYMDSNTHASE"/>
</dbReference>
<dbReference type="PANTHER" id="PTHR11548:SF2">
    <property type="entry name" value="THYMIDYLATE SYNTHASE"/>
    <property type="match status" value="1"/>
</dbReference>
<sequence>MHSYVLFRPCVYDNKVNGQKMEMFSLRNNNIDTEIHIIKKEKAPFSIVGKMDISDNKITDDNRNIKEKNRNNINTITLKNMDRSMQNGIDEAHEEYQYLNIIKDIFHRGAKRGDRTGVGTISLFGTQMRFNLRDSFPLLTTKRVFWRAVVEELLWFIRGSTNSKELSHKNIHIWNANSTRQFLDDNGLSHREEGDLGPIYGFQWRHFGAKYVDMNTDYKNQGVDQLLNVIHKIKTNPNDRRIIMSSWNPTDLHEMALPPCHCLAQFYVCNGELSCLLYQRAGDMGLGVPFNIASYALLTYMIAHVTDLKPGEFIHSLGDTHVYLSHIDALQEQIQRRPRQFPTLKIKRKIDDIEKFTFEDLELVGYHPHPKSEFPMPMAI</sequence>
<evidence type="ECO:0000256" key="8">
    <source>
        <dbReference type="ARBA" id="ARBA00047344"/>
    </source>
</evidence>
<accession>A0AAW1UYY5</accession>
<dbReference type="PANTHER" id="PTHR11548">
    <property type="entry name" value="THYMIDYLATE SYNTHASE 1"/>
    <property type="match status" value="1"/>
</dbReference>
<evidence type="ECO:0000256" key="7">
    <source>
        <dbReference type="ARBA" id="ARBA00022727"/>
    </source>
</evidence>
<dbReference type="GO" id="GO:0005829">
    <property type="term" value="C:cytosol"/>
    <property type="evidence" value="ECO:0007669"/>
    <property type="project" value="TreeGrafter"/>
</dbReference>
<comment type="caution">
    <text evidence="11">The sequence shown here is derived from an EMBL/GenBank/DDBJ whole genome shotgun (WGS) entry which is preliminary data.</text>
</comment>
<dbReference type="AlphaFoldDB" id="A0AAW1UYY5"/>
<dbReference type="InterPro" id="IPR020940">
    <property type="entry name" value="Thymidylate_synthase_AS"/>
</dbReference>
<dbReference type="NCBIfam" id="TIGR03284">
    <property type="entry name" value="thym_sym"/>
    <property type="match status" value="1"/>
</dbReference>
<evidence type="ECO:0000259" key="10">
    <source>
        <dbReference type="Pfam" id="PF00303"/>
    </source>
</evidence>
<dbReference type="InterPro" id="IPR023451">
    <property type="entry name" value="Thymidate_synth/dCMP_Mease_dom"/>
</dbReference>
<reference evidence="11 12" key="1">
    <citation type="submission" date="2023-03" db="EMBL/GenBank/DDBJ databases">
        <title>Genome insight into feeding habits of ladybird beetles.</title>
        <authorList>
            <person name="Li H.-S."/>
            <person name="Huang Y.-H."/>
            <person name="Pang H."/>
        </authorList>
    </citation>
    <scope>NUCLEOTIDE SEQUENCE [LARGE SCALE GENOMIC DNA]</scope>
    <source>
        <strain evidence="11">SYSU_2023b</strain>
        <tissue evidence="11">Whole body</tissue>
    </source>
</reference>
<evidence type="ECO:0000313" key="11">
    <source>
        <dbReference type="EMBL" id="KAK9885185.1"/>
    </source>
</evidence>
<organism evidence="11 12">
    <name type="scientific">Henosepilachna vigintioctopunctata</name>
    <dbReference type="NCBI Taxonomy" id="420089"/>
    <lineage>
        <taxon>Eukaryota</taxon>
        <taxon>Metazoa</taxon>
        <taxon>Ecdysozoa</taxon>
        <taxon>Arthropoda</taxon>
        <taxon>Hexapoda</taxon>
        <taxon>Insecta</taxon>
        <taxon>Pterygota</taxon>
        <taxon>Neoptera</taxon>
        <taxon>Endopterygota</taxon>
        <taxon>Coleoptera</taxon>
        <taxon>Polyphaga</taxon>
        <taxon>Cucujiformia</taxon>
        <taxon>Coccinelloidea</taxon>
        <taxon>Coccinellidae</taxon>
        <taxon>Epilachninae</taxon>
        <taxon>Epilachnini</taxon>
        <taxon>Henosepilachna</taxon>
    </lineage>
</organism>
<dbReference type="EMBL" id="JARQZJ010000095">
    <property type="protein sequence ID" value="KAK9885185.1"/>
    <property type="molecule type" value="Genomic_DNA"/>
</dbReference>
<evidence type="ECO:0000256" key="9">
    <source>
        <dbReference type="PROSITE-ProRule" id="PRU10016"/>
    </source>
</evidence>
<feature type="active site" evidence="9">
    <location>
        <position position="260"/>
    </location>
</feature>
<dbReference type="FunFam" id="3.30.572.10:FF:000002">
    <property type="entry name" value="Possible thymidylate synthase"/>
    <property type="match status" value="1"/>
</dbReference>
<evidence type="ECO:0000256" key="3">
    <source>
        <dbReference type="ARBA" id="ARBA00011947"/>
    </source>
</evidence>
<comment type="similarity">
    <text evidence="2">Belongs to the thymidylate synthase family.</text>
</comment>
<dbReference type="InterPro" id="IPR036926">
    <property type="entry name" value="Thymidate_synth/dCMP_Mease_sf"/>
</dbReference>
<gene>
    <name evidence="11" type="ORF">WA026_010693</name>
</gene>
<dbReference type="EC" id="2.1.1.45" evidence="3"/>
<proteinExistence type="inferred from homology"/>
<protein>
    <recommendedName>
        <fullName evidence="4">Thymidylate synthase</fullName>
        <ecNumber evidence="3">2.1.1.45</ecNumber>
    </recommendedName>
</protein>
<comment type="catalytic activity">
    <reaction evidence="8">
        <text>dUMP + (6R)-5,10-methylene-5,6,7,8-tetrahydrofolate = 7,8-dihydrofolate + dTMP</text>
        <dbReference type="Rhea" id="RHEA:12104"/>
        <dbReference type="ChEBI" id="CHEBI:15636"/>
        <dbReference type="ChEBI" id="CHEBI:57451"/>
        <dbReference type="ChEBI" id="CHEBI:63528"/>
        <dbReference type="ChEBI" id="CHEBI:246422"/>
        <dbReference type="EC" id="2.1.1.45"/>
    </reaction>
</comment>
<evidence type="ECO:0000256" key="5">
    <source>
        <dbReference type="ARBA" id="ARBA00022603"/>
    </source>
</evidence>
<keyword evidence="5" id="KW-0489">Methyltransferase</keyword>
<keyword evidence="12" id="KW-1185">Reference proteome</keyword>
<keyword evidence="6" id="KW-0808">Transferase</keyword>
<evidence type="ECO:0000256" key="4">
    <source>
        <dbReference type="ARBA" id="ARBA00015931"/>
    </source>
</evidence>
<dbReference type="Gene3D" id="3.30.572.10">
    <property type="entry name" value="Thymidylate synthase/dCMP hydroxymethylase domain"/>
    <property type="match status" value="1"/>
</dbReference>
<dbReference type="HAMAP" id="MF_00008">
    <property type="entry name" value="Thymidy_synth_bact"/>
    <property type="match status" value="1"/>
</dbReference>
<dbReference type="PROSITE" id="PS00091">
    <property type="entry name" value="THYMIDYLATE_SYNTHASE"/>
    <property type="match status" value="1"/>
</dbReference>
<dbReference type="InterPro" id="IPR000398">
    <property type="entry name" value="Thymidylate_synthase"/>
</dbReference>
<evidence type="ECO:0000313" key="12">
    <source>
        <dbReference type="Proteomes" id="UP001431783"/>
    </source>
</evidence>
<dbReference type="InterPro" id="IPR045097">
    <property type="entry name" value="Thymidate_synth/dCMP_Mease"/>
</dbReference>
<dbReference type="SUPFAM" id="SSF55831">
    <property type="entry name" value="Thymidylate synthase/dCMP hydroxymethylase"/>
    <property type="match status" value="1"/>
</dbReference>
<comment type="pathway">
    <text evidence="1">Pyrimidine metabolism; dTTP biosynthesis.</text>
</comment>
<dbReference type="NCBIfam" id="NF002497">
    <property type="entry name" value="PRK01827.1-3"/>
    <property type="match status" value="1"/>
</dbReference>
<evidence type="ECO:0000256" key="1">
    <source>
        <dbReference type="ARBA" id="ARBA00004992"/>
    </source>
</evidence>
<dbReference type="Pfam" id="PF00303">
    <property type="entry name" value="Thymidylat_synt"/>
    <property type="match status" value="1"/>
</dbReference>
<evidence type="ECO:0000256" key="6">
    <source>
        <dbReference type="ARBA" id="ARBA00022679"/>
    </source>
</evidence>
<feature type="domain" description="Thymidylate synthase/dCMP hydroxymethylase" evidence="10">
    <location>
        <begin position="97"/>
        <end position="376"/>
    </location>
</feature>
<dbReference type="GO" id="GO:0006231">
    <property type="term" value="P:dTMP biosynthetic process"/>
    <property type="evidence" value="ECO:0007669"/>
    <property type="project" value="InterPro"/>
</dbReference>